<gene>
    <name evidence="1" type="ORF">G8O67_005051</name>
</gene>
<accession>A0A756LAU9</accession>
<reference evidence="1" key="2">
    <citation type="submission" date="2020-02" db="EMBL/GenBank/DDBJ databases">
        <authorList>
            <consortium name="NCBI Pathogen Detection Project"/>
        </authorList>
    </citation>
    <scope>NUCLEOTIDE SEQUENCE</scope>
    <source>
        <strain evidence="1">MA.CK_00/00002125</strain>
    </source>
</reference>
<dbReference type="EMBL" id="DAAWYJ010000037">
    <property type="protein sequence ID" value="HAG0017659.1"/>
    <property type="molecule type" value="Genomic_DNA"/>
</dbReference>
<organism evidence="1">
    <name type="scientific">Salmonella enterica</name>
    <name type="common">Salmonella choleraesuis</name>
    <dbReference type="NCBI Taxonomy" id="28901"/>
    <lineage>
        <taxon>Bacteria</taxon>
        <taxon>Pseudomonadati</taxon>
        <taxon>Pseudomonadota</taxon>
        <taxon>Gammaproteobacteria</taxon>
        <taxon>Enterobacterales</taxon>
        <taxon>Enterobacteriaceae</taxon>
        <taxon>Salmonella</taxon>
    </lineage>
</organism>
<protein>
    <submittedName>
        <fullName evidence="1">Rrf2 family transcriptional regulator</fullName>
    </submittedName>
</protein>
<proteinExistence type="predicted"/>
<comment type="caution">
    <text evidence="1">The sequence shown here is derived from an EMBL/GenBank/DDBJ whole genome shotgun (WGS) entry which is preliminary data.</text>
</comment>
<evidence type="ECO:0000313" key="1">
    <source>
        <dbReference type="EMBL" id="HAG0017659.1"/>
    </source>
</evidence>
<sequence>MNAEKQTGLKVTVSDKDDVLWMRDSATQEGIMSLGYLKDGTQQRIIAALEDALFQAKSQLFLSHDVN</sequence>
<name>A0A756LAU9_SALER</name>
<dbReference type="AlphaFoldDB" id="A0A756LAU9"/>
<reference evidence="1" key="1">
    <citation type="journal article" date="2018" name="Genome Biol.">
        <title>SKESA: strategic k-mer extension for scrupulous assemblies.</title>
        <authorList>
            <person name="Souvorov A."/>
            <person name="Agarwala R."/>
            <person name="Lipman D.J."/>
        </authorList>
    </citation>
    <scope>NUCLEOTIDE SEQUENCE</scope>
    <source>
        <strain evidence="1">MA.CK_00/00002125</strain>
    </source>
</reference>